<evidence type="ECO:0000256" key="1">
    <source>
        <dbReference type="ARBA" id="ARBA00022795"/>
    </source>
</evidence>
<dbReference type="STRING" id="459525.SAMN04488137_3111"/>
<dbReference type="Pfam" id="PF05130">
    <property type="entry name" value="FlgN"/>
    <property type="match status" value="1"/>
</dbReference>
<evidence type="ECO:0000313" key="4">
    <source>
        <dbReference type="Proteomes" id="UP000199544"/>
    </source>
</evidence>
<dbReference type="SUPFAM" id="SSF140566">
    <property type="entry name" value="FlgN-like"/>
    <property type="match status" value="1"/>
</dbReference>
<keyword evidence="4" id="KW-1185">Reference proteome</keyword>
<evidence type="ECO:0000313" key="3">
    <source>
        <dbReference type="EMBL" id="SDN02239.1"/>
    </source>
</evidence>
<name>A0A1G9XZI3_9BACL</name>
<dbReference type="RefSeq" id="WP_090235785.1">
    <property type="nucleotide sequence ID" value="NZ_FNHW01000001.1"/>
</dbReference>
<reference evidence="4" key="1">
    <citation type="submission" date="2016-10" db="EMBL/GenBank/DDBJ databases">
        <authorList>
            <person name="Varghese N."/>
            <person name="Submissions S."/>
        </authorList>
    </citation>
    <scope>NUCLEOTIDE SEQUENCE [LARGE SCALE GENOMIC DNA]</scope>
    <source>
        <strain evidence="4">CGMCC 1.6854</strain>
    </source>
</reference>
<evidence type="ECO:0000256" key="2">
    <source>
        <dbReference type="SAM" id="Coils"/>
    </source>
</evidence>
<keyword evidence="1" id="KW-1005">Bacterial flagellum biogenesis</keyword>
<sequence>MASAQMIPMLQKLLYVHKELNHLAAEKTDTLKKGDVAALDVLLEKENEYVKTLRNLEEQRTQTSTLTMSKLIEQAAPEEIQQLRHLQEQLKKEYLLLKQQNQLNQQLLHQSLQFVNMSMNMLIPEPEKLTYSSSKANGYTGASSIALFDSKA</sequence>
<proteinExistence type="predicted"/>
<dbReference type="OrthoDB" id="2381500at2"/>
<dbReference type="InterPro" id="IPR007809">
    <property type="entry name" value="FlgN-like"/>
</dbReference>
<dbReference type="AlphaFoldDB" id="A0A1G9XZI3"/>
<organism evidence="3 4">
    <name type="scientific">Fictibacillus solisalsi</name>
    <dbReference type="NCBI Taxonomy" id="459525"/>
    <lineage>
        <taxon>Bacteria</taxon>
        <taxon>Bacillati</taxon>
        <taxon>Bacillota</taxon>
        <taxon>Bacilli</taxon>
        <taxon>Bacillales</taxon>
        <taxon>Fictibacillaceae</taxon>
        <taxon>Fictibacillus</taxon>
    </lineage>
</organism>
<dbReference type="Proteomes" id="UP000199544">
    <property type="component" value="Unassembled WGS sequence"/>
</dbReference>
<accession>A0A1G9XZI3</accession>
<gene>
    <name evidence="3" type="ORF">SAMN04488137_3111</name>
</gene>
<dbReference type="Gene3D" id="1.20.58.300">
    <property type="entry name" value="FlgN-like"/>
    <property type="match status" value="1"/>
</dbReference>
<keyword evidence="2" id="KW-0175">Coiled coil</keyword>
<protein>
    <submittedName>
        <fullName evidence="3">FlgN protein</fullName>
    </submittedName>
</protein>
<dbReference type="GO" id="GO:0044780">
    <property type="term" value="P:bacterial-type flagellum assembly"/>
    <property type="evidence" value="ECO:0007669"/>
    <property type="project" value="InterPro"/>
</dbReference>
<dbReference type="InterPro" id="IPR036679">
    <property type="entry name" value="FlgN-like_sf"/>
</dbReference>
<feature type="coiled-coil region" evidence="2">
    <location>
        <begin position="39"/>
        <end position="100"/>
    </location>
</feature>
<dbReference type="EMBL" id="FNHW01000001">
    <property type="protein sequence ID" value="SDN02239.1"/>
    <property type="molecule type" value="Genomic_DNA"/>
</dbReference>